<feature type="domain" description="Transposable element P transposase-like GTP-binding insertion" evidence="1">
    <location>
        <begin position="5"/>
        <end position="60"/>
    </location>
</feature>
<protein>
    <recommendedName>
        <fullName evidence="5">Transposable element P transposase</fullName>
    </recommendedName>
</protein>
<dbReference type="Proteomes" id="UP000801492">
    <property type="component" value="Unassembled WGS sequence"/>
</dbReference>
<dbReference type="OrthoDB" id="6768659at2759"/>
<dbReference type="InterPro" id="IPR048366">
    <property type="entry name" value="TNP-like_GBD"/>
</dbReference>
<organism evidence="3 4">
    <name type="scientific">Ignelater luminosus</name>
    <name type="common">Cucubano</name>
    <name type="synonym">Pyrophorus luminosus</name>
    <dbReference type="NCBI Taxonomy" id="2038154"/>
    <lineage>
        <taxon>Eukaryota</taxon>
        <taxon>Metazoa</taxon>
        <taxon>Ecdysozoa</taxon>
        <taxon>Arthropoda</taxon>
        <taxon>Hexapoda</taxon>
        <taxon>Insecta</taxon>
        <taxon>Pterygota</taxon>
        <taxon>Neoptera</taxon>
        <taxon>Endopterygota</taxon>
        <taxon>Coleoptera</taxon>
        <taxon>Polyphaga</taxon>
        <taxon>Elateriformia</taxon>
        <taxon>Elateroidea</taxon>
        <taxon>Elateridae</taxon>
        <taxon>Agrypninae</taxon>
        <taxon>Pyrophorini</taxon>
        <taxon>Ignelater</taxon>
    </lineage>
</organism>
<gene>
    <name evidence="3" type="ORF">ILUMI_18184</name>
</gene>
<feature type="domain" description="Transposable element P transposase-like RNase H C-terminal" evidence="2">
    <location>
        <begin position="132"/>
        <end position="160"/>
    </location>
</feature>
<dbReference type="PANTHER" id="PTHR47577">
    <property type="entry name" value="THAP DOMAIN-CONTAINING PROTEIN 6"/>
    <property type="match status" value="1"/>
</dbReference>
<dbReference type="EMBL" id="VTPC01080674">
    <property type="protein sequence ID" value="KAF2887988.1"/>
    <property type="molecule type" value="Genomic_DNA"/>
</dbReference>
<evidence type="ECO:0000313" key="4">
    <source>
        <dbReference type="Proteomes" id="UP000801492"/>
    </source>
</evidence>
<dbReference type="Pfam" id="PF21788">
    <property type="entry name" value="TNP-like_GBD"/>
    <property type="match status" value="1"/>
</dbReference>
<dbReference type="AlphaFoldDB" id="A0A8K0CP35"/>
<dbReference type="InterPro" id="IPR048367">
    <property type="entry name" value="TNP-like_RNaseH_C"/>
</dbReference>
<name>A0A8K0CP35_IGNLU</name>
<evidence type="ECO:0000313" key="3">
    <source>
        <dbReference type="EMBL" id="KAF2887988.1"/>
    </source>
</evidence>
<dbReference type="Pfam" id="PF21789">
    <property type="entry name" value="TNP-like_RNaseH_C"/>
    <property type="match status" value="1"/>
</dbReference>
<accession>A0A8K0CP35</accession>
<keyword evidence="4" id="KW-1185">Reference proteome</keyword>
<evidence type="ECO:0000259" key="2">
    <source>
        <dbReference type="Pfam" id="PF21789"/>
    </source>
</evidence>
<reference evidence="3" key="1">
    <citation type="submission" date="2019-08" db="EMBL/GenBank/DDBJ databases">
        <title>The genome of the North American firefly Photinus pyralis.</title>
        <authorList>
            <consortium name="Photinus pyralis genome working group"/>
            <person name="Fallon T.R."/>
            <person name="Sander Lower S.E."/>
            <person name="Weng J.-K."/>
        </authorList>
    </citation>
    <scope>NUCLEOTIDE SEQUENCE</scope>
    <source>
        <strain evidence="3">TRF0915ILg1</strain>
        <tissue evidence="3">Whole body</tissue>
    </source>
</reference>
<dbReference type="PANTHER" id="PTHR47577:SF2">
    <property type="entry name" value="THAP DOMAIN CONTAINING 9"/>
    <property type="match status" value="1"/>
</dbReference>
<sequence>MTSFNAMKVKYAAQIFSDSMSVALLVLKHLGVLDNGSEQTSISVKDMDSLFDCLNSLKLDEDNIKLRYAMTEHSPHTKILEEMKQAFQDCKFIGAKRPACLKGWQITIASVLQLAEELRNSHGVPKSLTRNLNQDSLENLFAIVRQQHGCCKNPNVQQFENGLHHNYITTITKLSCNSNCEADFTTSLSILSDLSKKHKEELKQPQKADISTTTVPSSDSNIPELLENISLTDDNAIYYVSGYVSKKFLKLHACDECRNILLDKAKLLTGEHQLFTYFKQSDQLEPHQGLLFVSDETFQFLKIVEAVHNEYFSKLLKSISLTEDLLKIIKQILHDHNFSFNLCSEDSTELFLQTFVKIRNHWATRIENKSKIKKVVNKNQKLQNVCHE</sequence>
<proteinExistence type="predicted"/>
<comment type="caution">
    <text evidence="3">The sequence shown here is derived from an EMBL/GenBank/DDBJ whole genome shotgun (WGS) entry which is preliminary data.</text>
</comment>
<evidence type="ECO:0008006" key="5">
    <source>
        <dbReference type="Google" id="ProtNLM"/>
    </source>
</evidence>
<evidence type="ECO:0000259" key="1">
    <source>
        <dbReference type="Pfam" id="PF21788"/>
    </source>
</evidence>